<keyword evidence="3" id="KW-0808">Transferase</keyword>
<dbReference type="PROSITE" id="PS50089">
    <property type="entry name" value="ZF_RING_2"/>
    <property type="match status" value="1"/>
</dbReference>
<dbReference type="InterPro" id="IPR003892">
    <property type="entry name" value="CUE"/>
</dbReference>
<evidence type="ECO:0000256" key="2">
    <source>
        <dbReference type="ARBA" id="ARBA00004906"/>
    </source>
</evidence>
<feature type="transmembrane region" description="Helical" evidence="12">
    <location>
        <begin position="333"/>
        <end position="354"/>
    </location>
</feature>
<feature type="domain" description="RING-type" evidence="13">
    <location>
        <begin position="459"/>
        <end position="497"/>
    </location>
</feature>
<evidence type="ECO:0000256" key="7">
    <source>
        <dbReference type="ARBA" id="ARBA00022833"/>
    </source>
</evidence>
<evidence type="ECO:0000256" key="5">
    <source>
        <dbReference type="ARBA" id="ARBA00022723"/>
    </source>
</evidence>
<dbReference type="Pfam" id="PF13639">
    <property type="entry name" value="zf-RING_2"/>
    <property type="match status" value="1"/>
</dbReference>
<feature type="transmembrane region" description="Helical" evidence="12">
    <location>
        <begin position="203"/>
        <end position="221"/>
    </location>
</feature>
<keyword evidence="7" id="KW-0862">Zinc</keyword>
<dbReference type="GO" id="GO:0005829">
    <property type="term" value="C:cytosol"/>
    <property type="evidence" value="ECO:0007669"/>
    <property type="project" value="TreeGrafter"/>
</dbReference>
<evidence type="ECO:0000256" key="4">
    <source>
        <dbReference type="ARBA" id="ARBA00022692"/>
    </source>
</evidence>
<feature type="compositionally biased region" description="Acidic residues" evidence="11">
    <location>
        <begin position="650"/>
        <end position="660"/>
    </location>
</feature>
<feature type="compositionally biased region" description="Low complexity" evidence="11">
    <location>
        <begin position="569"/>
        <end position="579"/>
    </location>
</feature>
<dbReference type="GO" id="GO:0043130">
    <property type="term" value="F:ubiquitin binding"/>
    <property type="evidence" value="ECO:0007669"/>
    <property type="project" value="InterPro"/>
</dbReference>
<dbReference type="InterPro" id="IPR013083">
    <property type="entry name" value="Znf_RING/FYVE/PHD"/>
</dbReference>
<dbReference type="Gene3D" id="3.30.40.10">
    <property type="entry name" value="Zinc/RING finger domain, C3HC4 (zinc finger)"/>
    <property type="match status" value="1"/>
</dbReference>
<comment type="caution">
    <text evidence="15">The sequence shown here is derived from an EMBL/GenBank/DDBJ whole genome shotgun (WGS) entry which is preliminary data.</text>
</comment>
<comment type="subcellular location">
    <subcellularLocation>
        <location evidence="1">Membrane</location>
        <topology evidence="1">Multi-pass membrane protein</topology>
    </subcellularLocation>
</comment>
<keyword evidence="16" id="KW-1185">Reference proteome</keyword>
<organism evidence="15 16">
    <name type="scientific">Petrolisthes cinctipes</name>
    <name type="common">Flat porcelain crab</name>
    <dbReference type="NCBI Taxonomy" id="88211"/>
    <lineage>
        <taxon>Eukaryota</taxon>
        <taxon>Metazoa</taxon>
        <taxon>Ecdysozoa</taxon>
        <taxon>Arthropoda</taxon>
        <taxon>Crustacea</taxon>
        <taxon>Multicrustacea</taxon>
        <taxon>Malacostraca</taxon>
        <taxon>Eumalacostraca</taxon>
        <taxon>Eucarida</taxon>
        <taxon>Decapoda</taxon>
        <taxon>Pleocyemata</taxon>
        <taxon>Anomura</taxon>
        <taxon>Galatheoidea</taxon>
        <taxon>Porcellanidae</taxon>
        <taxon>Petrolisthes</taxon>
    </lineage>
</organism>
<dbReference type="Pfam" id="PF25563">
    <property type="entry name" value="TPR_SYVN1_N"/>
    <property type="match status" value="1"/>
</dbReference>
<dbReference type="GO" id="GO:0061630">
    <property type="term" value="F:ubiquitin protein ligase activity"/>
    <property type="evidence" value="ECO:0007669"/>
    <property type="project" value="TreeGrafter"/>
</dbReference>
<dbReference type="GO" id="GO:0016020">
    <property type="term" value="C:membrane"/>
    <property type="evidence" value="ECO:0007669"/>
    <property type="project" value="UniProtKB-SubCell"/>
</dbReference>
<reference evidence="15" key="1">
    <citation type="submission" date="2023-10" db="EMBL/GenBank/DDBJ databases">
        <title>Genome assemblies of two species of porcelain crab, Petrolisthes cinctipes and Petrolisthes manimaculis (Anomura: Porcellanidae).</title>
        <authorList>
            <person name="Angst P."/>
        </authorList>
    </citation>
    <scope>NUCLEOTIDE SEQUENCE</scope>
    <source>
        <strain evidence="15">PB745_01</strain>
        <tissue evidence="15">Gill</tissue>
    </source>
</reference>
<feature type="domain" description="CUE" evidence="14">
    <location>
        <begin position="580"/>
        <end position="622"/>
    </location>
</feature>
<dbReference type="AlphaFoldDB" id="A0AAE1FPR0"/>
<name>A0AAE1FPR0_PETCI</name>
<evidence type="ECO:0000256" key="10">
    <source>
        <dbReference type="PROSITE-ProRule" id="PRU00175"/>
    </source>
</evidence>
<accession>A0AAE1FPR0</accession>
<feature type="compositionally biased region" description="Polar residues" evidence="11">
    <location>
        <begin position="675"/>
        <end position="685"/>
    </location>
</feature>
<gene>
    <name evidence="15" type="ORF">Pcinc_018260</name>
</gene>
<dbReference type="PANTHER" id="PTHR15067">
    <property type="entry name" value="E3 UBIQUITIN-PROTEIN LIGASE RNF8"/>
    <property type="match status" value="1"/>
</dbReference>
<evidence type="ECO:0000259" key="13">
    <source>
        <dbReference type="PROSITE" id="PS50089"/>
    </source>
</evidence>
<dbReference type="Proteomes" id="UP001286313">
    <property type="component" value="Unassembled WGS sequence"/>
</dbReference>
<protein>
    <recommendedName>
        <fullName evidence="17">Autocrine motility factor receptor</fullName>
    </recommendedName>
</protein>
<dbReference type="GO" id="GO:0005783">
    <property type="term" value="C:endoplasmic reticulum"/>
    <property type="evidence" value="ECO:0007669"/>
    <property type="project" value="TreeGrafter"/>
</dbReference>
<dbReference type="PROSITE" id="PS51140">
    <property type="entry name" value="CUE"/>
    <property type="match status" value="1"/>
</dbReference>
<keyword evidence="9 12" id="KW-0472">Membrane</keyword>
<dbReference type="Pfam" id="PF02845">
    <property type="entry name" value="CUE"/>
    <property type="match status" value="1"/>
</dbReference>
<dbReference type="GO" id="GO:0030968">
    <property type="term" value="P:endoplasmic reticulum unfolded protein response"/>
    <property type="evidence" value="ECO:0007669"/>
    <property type="project" value="TreeGrafter"/>
</dbReference>
<feature type="region of interest" description="Disordered" evidence="11">
    <location>
        <begin position="560"/>
        <end position="579"/>
    </location>
</feature>
<dbReference type="GO" id="GO:0008270">
    <property type="term" value="F:zinc ion binding"/>
    <property type="evidence" value="ECO:0007669"/>
    <property type="project" value="UniProtKB-KW"/>
</dbReference>
<evidence type="ECO:0000259" key="14">
    <source>
        <dbReference type="PROSITE" id="PS51140"/>
    </source>
</evidence>
<evidence type="ECO:0000256" key="11">
    <source>
        <dbReference type="SAM" id="MobiDB-lite"/>
    </source>
</evidence>
<evidence type="ECO:0000256" key="6">
    <source>
        <dbReference type="ARBA" id="ARBA00022771"/>
    </source>
</evidence>
<dbReference type="GO" id="GO:0000151">
    <property type="term" value="C:ubiquitin ligase complex"/>
    <property type="evidence" value="ECO:0007669"/>
    <property type="project" value="TreeGrafter"/>
</dbReference>
<evidence type="ECO:0000256" key="1">
    <source>
        <dbReference type="ARBA" id="ARBA00004141"/>
    </source>
</evidence>
<evidence type="ECO:0000256" key="9">
    <source>
        <dbReference type="ARBA" id="ARBA00023136"/>
    </source>
</evidence>
<keyword evidence="8 12" id="KW-1133">Transmembrane helix</keyword>
<feature type="transmembrane region" description="Helical" evidence="12">
    <location>
        <begin position="241"/>
        <end position="258"/>
    </location>
</feature>
<evidence type="ECO:0000313" key="16">
    <source>
        <dbReference type="Proteomes" id="UP001286313"/>
    </source>
</evidence>
<dbReference type="InterPro" id="IPR057992">
    <property type="entry name" value="TPR_SYVN1_N"/>
</dbReference>
<proteinExistence type="predicted"/>
<dbReference type="GO" id="GO:0006511">
    <property type="term" value="P:ubiquitin-dependent protein catabolic process"/>
    <property type="evidence" value="ECO:0007669"/>
    <property type="project" value="TreeGrafter"/>
</dbReference>
<comment type="pathway">
    <text evidence="2">Protein modification; protein ubiquitination.</text>
</comment>
<dbReference type="Gene3D" id="1.10.8.10">
    <property type="entry name" value="DNA helicase RuvA subunit, C-terminal domain"/>
    <property type="match status" value="1"/>
</dbReference>
<feature type="compositionally biased region" description="Polar residues" evidence="11">
    <location>
        <begin position="629"/>
        <end position="642"/>
    </location>
</feature>
<keyword evidence="4 12" id="KW-0812">Transmembrane</keyword>
<dbReference type="SUPFAM" id="SSF57850">
    <property type="entry name" value="RING/U-box"/>
    <property type="match status" value="1"/>
</dbReference>
<feature type="transmembrane region" description="Helical" evidence="12">
    <location>
        <begin position="264"/>
        <end position="284"/>
    </location>
</feature>
<evidence type="ECO:0000256" key="3">
    <source>
        <dbReference type="ARBA" id="ARBA00022679"/>
    </source>
</evidence>
<feature type="region of interest" description="Disordered" evidence="11">
    <location>
        <begin position="507"/>
        <end position="544"/>
    </location>
</feature>
<dbReference type="GO" id="GO:0070936">
    <property type="term" value="P:protein K48-linked ubiquitination"/>
    <property type="evidence" value="ECO:0007669"/>
    <property type="project" value="TreeGrafter"/>
</dbReference>
<keyword evidence="6 10" id="KW-0863">Zinc-finger</keyword>
<feature type="transmembrane region" description="Helical" evidence="12">
    <location>
        <begin position="305"/>
        <end position="327"/>
    </location>
</feature>
<feature type="transmembrane region" description="Helical" evidence="12">
    <location>
        <begin position="400"/>
        <end position="421"/>
    </location>
</feature>
<dbReference type="PANTHER" id="PTHR15067:SF5">
    <property type="entry name" value="E3 UBIQUITIN-PROTEIN LIGASE AMFR"/>
    <property type="match status" value="1"/>
</dbReference>
<feature type="region of interest" description="Disordered" evidence="11">
    <location>
        <begin position="619"/>
        <end position="722"/>
    </location>
</feature>
<feature type="region of interest" description="Disordered" evidence="11">
    <location>
        <begin position="736"/>
        <end position="757"/>
    </location>
</feature>
<evidence type="ECO:0008006" key="17">
    <source>
        <dbReference type="Google" id="ProtNLM"/>
    </source>
</evidence>
<evidence type="ECO:0000313" key="15">
    <source>
        <dbReference type="EMBL" id="KAK3877007.1"/>
    </source>
</evidence>
<evidence type="ECO:0000256" key="8">
    <source>
        <dbReference type="ARBA" id="ARBA00022989"/>
    </source>
</evidence>
<dbReference type="EMBL" id="JAWQEG010001736">
    <property type="protein sequence ID" value="KAK3877007.1"/>
    <property type="molecule type" value="Genomic_DNA"/>
</dbReference>
<dbReference type="SMART" id="SM00546">
    <property type="entry name" value="CUE"/>
    <property type="match status" value="1"/>
</dbReference>
<keyword evidence="5" id="KW-0479">Metal-binding</keyword>
<sequence length="757" mass="83625">MEGGAAEGGEGGVAQYHTGITEGGAAEGGDKVFLYHTGNTEGGAAEGIGIGGGGEMSLLYHTGNTEGGAAEGVIGDEVSILYHTGNTEEGAAEGGGGVAQYYRMNTEGGAAEGGDEVSPQYHTRNTEGGAAEECGDKVSQYHTRNTEGGAAEGGGDEVSLYHTNDHQQSTTTTTTTGGQQERPMTPYLIPEVISFMFHEPLCIWTLINMAYCVLILLGTLIQRLVFGELRVSEQQHIKDKFWNFVFYKFIFVFGVMNVQAMDEVVLWCSWFSVLGFLHLLAQLCKDRFEYLSLSATTPWRTHVRLLGLLGIILTIATFCLLICVVVGCHSGFNTFAFMVAECILLIVRTLYVITRYCIYLWEITHEGLWEKRGRYVYTMELVFELSELVIDMVHHIHMLVWGNMFLTMASLVICMQLRLLFYQLQHKVKSHCSYLRVLQLMNKYPEVNGAEVCVEERTCAICWELLGTGRCLPCSHVFHASCLLAWLHQDLSCPTCRHKLHKPEQSETGSLLEGLLPGGEEDNLGQDNGVGEVGPGHSHAPPQGPGWRYVSWLPSFSVEQSHTQLPRHQQASAQPAPTSQLDNLARQVQQMFPDVSYSYILEDLQRTHSPEVTIDNILEQRLDDPPPMFTSQGGPSSMFDMSQSDHGDEIKDDDEDEDDHFQDASPAPQPRCSLSFGSDLSSCHFTTSSEDSSDTESDLSSKVSDGCCGSGGRFSKCPREREQMLAQRRATLISQARNRYVSHSEDKSSSTMQELSD</sequence>
<dbReference type="CDD" id="cd14421">
    <property type="entry name" value="CUE_AMFR"/>
    <property type="match status" value="1"/>
</dbReference>
<dbReference type="SMART" id="SM00184">
    <property type="entry name" value="RING"/>
    <property type="match status" value="1"/>
</dbReference>
<evidence type="ECO:0000256" key="12">
    <source>
        <dbReference type="SAM" id="Phobius"/>
    </source>
</evidence>
<dbReference type="InterPro" id="IPR001841">
    <property type="entry name" value="Znf_RING"/>
</dbReference>
<feature type="region of interest" description="Disordered" evidence="11">
    <location>
        <begin position="111"/>
        <end position="183"/>
    </location>
</feature>